<dbReference type="EMBL" id="BK032513">
    <property type="protein sequence ID" value="DAF44995.1"/>
    <property type="molecule type" value="Genomic_DNA"/>
</dbReference>
<accession>A0A8S5S2F1</accession>
<evidence type="ECO:0000313" key="1">
    <source>
        <dbReference type="EMBL" id="DAF44995.1"/>
    </source>
</evidence>
<proteinExistence type="predicted"/>
<organism evidence="1">
    <name type="scientific">Siphoviridae sp. ctCIv11</name>
    <dbReference type="NCBI Taxonomy" id="2827806"/>
    <lineage>
        <taxon>Viruses</taxon>
        <taxon>Duplodnaviria</taxon>
        <taxon>Heunggongvirae</taxon>
        <taxon>Uroviricota</taxon>
        <taxon>Caudoviricetes</taxon>
    </lineage>
</organism>
<reference evidence="1" key="1">
    <citation type="journal article" date="2021" name="Proc. Natl. Acad. Sci. U.S.A.">
        <title>A Catalog of Tens of Thousands of Viruses from Human Metagenomes Reveals Hidden Associations with Chronic Diseases.</title>
        <authorList>
            <person name="Tisza M.J."/>
            <person name="Buck C.B."/>
        </authorList>
    </citation>
    <scope>NUCLEOTIDE SEQUENCE</scope>
    <source>
        <strain evidence="1">CtCIv11</strain>
    </source>
</reference>
<protein>
    <submittedName>
        <fullName evidence="1">Uncharacterized protein</fullName>
    </submittedName>
</protein>
<sequence>MNNNNNNNNNNNKTIEKLVDEIIRIVDKKFAHLYSDKEAIIVSENEDSYTVSIDSYKYNVKNGTNINFKSGDKCLVHYINGNQQRKLIIAKL</sequence>
<name>A0A8S5S2F1_9CAUD</name>